<name>A0ABY7C8J8_9HYPH</name>
<dbReference type="EMBL" id="CP114029">
    <property type="protein sequence ID" value="WAP71374.1"/>
    <property type="molecule type" value="Genomic_DNA"/>
</dbReference>
<dbReference type="Proteomes" id="UP001164020">
    <property type="component" value="Chromosome"/>
</dbReference>
<evidence type="ECO:0000313" key="1">
    <source>
        <dbReference type="EMBL" id="WAP71374.1"/>
    </source>
</evidence>
<proteinExistence type="predicted"/>
<keyword evidence="2" id="KW-1185">Reference proteome</keyword>
<reference evidence="1" key="1">
    <citation type="submission" date="2022-12" db="EMBL/GenBank/DDBJ databases">
        <title>Jiella pelagia sp. nov., isolated from phosphonate enriched culture of Northwest Pacific surface seawater.</title>
        <authorList>
            <person name="Shin D.Y."/>
            <person name="Hwang C.Y."/>
        </authorList>
    </citation>
    <scope>NUCLEOTIDE SEQUENCE</scope>
    <source>
        <strain evidence="1">HL-NP1</strain>
    </source>
</reference>
<protein>
    <submittedName>
        <fullName evidence="1">Uncharacterized protein</fullName>
    </submittedName>
</protein>
<evidence type="ECO:0000313" key="2">
    <source>
        <dbReference type="Proteomes" id="UP001164020"/>
    </source>
</evidence>
<gene>
    <name evidence="1" type="ORF">OH818_17990</name>
</gene>
<sequence length="111" mass="12433">MEMRDDFRQQIRAERRLGAKSDRPGDTVPVGLGEFDDLSDFLPYRPRTLGHLTANSRHDDTASTAINEPDAECTLERLQLRTQGGLGKSAIPCRLAEMQCARDFEEALELA</sequence>
<organism evidence="1 2">
    <name type="scientific">Jiella pelagia</name>
    <dbReference type="NCBI Taxonomy" id="2986949"/>
    <lineage>
        <taxon>Bacteria</taxon>
        <taxon>Pseudomonadati</taxon>
        <taxon>Pseudomonadota</taxon>
        <taxon>Alphaproteobacteria</taxon>
        <taxon>Hyphomicrobiales</taxon>
        <taxon>Aurantimonadaceae</taxon>
        <taxon>Jiella</taxon>
    </lineage>
</organism>
<accession>A0ABY7C8J8</accession>